<dbReference type="GO" id="GO:0005737">
    <property type="term" value="C:cytoplasm"/>
    <property type="evidence" value="ECO:0007669"/>
    <property type="project" value="UniProtKB-SubCell"/>
</dbReference>
<dbReference type="EMBL" id="HBUF01352447">
    <property type="protein sequence ID" value="CAG6714938.1"/>
    <property type="molecule type" value="Transcribed_RNA"/>
</dbReference>
<dbReference type="Gene3D" id="2.30.30.870">
    <property type="entry name" value="Pelota, domain A"/>
    <property type="match status" value="1"/>
</dbReference>
<dbReference type="InterPro" id="IPR005140">
    <property type="entry name" value="eRF1_Pelota-like_N"/>
</dbReference>
<dbReference type="EMBL" id="HBUF01676398">
    <property type="protein sequence ID" value="CAG6791484.1"/>
    <property type="molecule type" value="Transcribed_RNA"/>
</dbReference>
<feature type="domain" description="eRF1/Pelota-like N-terminal" evidence="7">
    <location>
        <begin position="1"/>
        <end position="131"/>
    </location>
</feature>
<dbReference type="EMBL" id="HBUF01352445">
    <property type="protein sequence ID" value="CAG6714936.1"/>
    <property type="molecule type" value="Transcribed_RNA"/>
</dbReference>
<dbReference type="SUPFAM" id="SSF159065">
    <property type="entry name" value="Dom34/Pelota N-terminal domain-like"/>
    <property type="match status" value="1"/>
</dbReference>
<dbReference type="GO" id="GO:0070966">
    <property type="term" value="P:nuclear-transcribed mRNA catabolic process, no-go decay"/>
    <property type="evidence" value="ECO:0007669"/>
    <property type="project" value="InterPro"/>
</dbReference>
<comment type="function">
    <text evidence="6">Component of the Pelota-HBS1L complex, a complex that recognizes stalled ribosomes and triggers the No-Go Decay (NGD) pathway. In the Pelota-HBS1L complex, pelo recognizes ribosomes stalled at the 3' end of an mRNA and engages stalled ribosomes by destabilizing mRNA in the mRNA channel.</text>
</comment>
<dbReference type="EMBL" id="HBUF01234414">
    <property type="protein sequence ID" value="CAG6674605.1"/>
    <property type="molecule type" value="Transcribed_RNA"/>
</dbReference>
<comment type="subcellular location">
    <subcellularLocation>
        <location evidence="2 6">Cytoplasm</location>
    </subcellularLocation>
</comment>
<dbReference type="SUPFAM" id="SSF53137">
    <property type="entry name" value="Translational machinery components"/>
    <property type="match status" value="1"/>
</dbReference>
<dbReference type="Gene3D" id="3.30.420.60">
    <property type="entry name" value="eRF1 domain 2"/>
    <property type="match status" value="1"/>
</dbReference>
<evidence type="ECO:0000256" key="1">
    <source>
        <dbReference type="ARBA" id="ARBA00001968"/>
    </source>
</evidence>
<dbReference type="GO" id="GO:0070651">
    <property type="term" value="P:nonfunctional rRNA decay"/>
    <property type="evidence" value="ECO:0007669"/>
    <property type="project" value="TreeGrafter"/>
</dbReference>
<proteinExistence type="inferred from homology"/>
<reference evidence="8" key="1">
    <citation type="submission" date="2021-05" db="EMBL/GenBank/DDBJ databases">
        <authorList>
            <person name="Alioto T."/>
            <person name="Alioto T."/>
            <person name="Gomez Garrido J."/>
        </authorList>
    </citation>
    <scope>NUCLEOTIDE SEQUENCE</scope>
</reference>
<keyword evidence="5 6" id="KW-0479">Metal-binding</keyword>
<dbReference type="EMBL" id="HBUF01014251">
    <property type="protein sequence ID" value="CAG6609156.1"/>
    <property type="molecule type" value="Transcribed_RNA"/>
</dbReference>
<dbReference type="NCBIfam" id="TIGR00111">
    <property type="entry name" value="pelota"/>
    <property type="match status" value="1"/>
</dbReference>
<dbReference type="EMBL" id="HBUF01234416">
    <property type="protein sequence ID" value="CAG6674607.1"/>
    <property type="molecule type" value="Transcribed_RNA"/>
</dbReference>
<dbReference type="Gene3D" id="3.30.1330.30">
    <property type="match status" value="1"/>
</dbReference>
<dbReference type="Pfam" id="PF26356">
    <property type="entry name" value="Pelota_N"/>
    <property type="match status" value="1"/>
</dbReference>
<dbReference type="EMBL" id="HBUF01234413">
    <property type="protein sequence ID" value="CAG6674604.1"/>
    <property type="molecule type" value="Transcribed_RNA"/>
</dbReference>
<dbReference type="EMBL" id="HBUF01234415">
    <property type="protein sequence ID" value="CAG6674606.1"/>
    <property type="molecule type" value="Transcribed_RNA"/>
</dbReference>
<dbReference type="GO" id="GO:0046872">
    <property type="term" value="F:metal ion binding"/>
    <property type="evidence" value="ECO:0007669"/>
    <property type="project" value="UniProtKB-KW"/>
</dbReference>
<dbReference type="InterPro" id="IPR005141">
    <property type="entry name" value="eRF1_2"/>
</dbReference>
<dbReference type="EMBL" id="HBUF01352449">
    <property type="protein sequence ID" value="CAG6714940.1"/>
    <property type="molecule type" value="Transcribed_RNA"/>
</dbReference>
<evidence type="ECO:0000256" key="3">
    <source>
        <dbReference type="ARBA" id="ARBA00009504"/>
    </source>
</evidence>
<evidence type="ECO:0000256" key="6">
    <source>
        <dbReference type="RuleBase" id="RU362019"/>
    </source>
</evidence>
<dbReference type="EMBL" id="HBUF01676396">
    <property type="protein sequence ID" value="CAG6791481.1"/>
    <property type="molecule type" value="Transcribed_RNA"/>
</dbReference>
<sequence length="389" mass="43700">MKLVHRNINDKDRSGVVVLVPEESEDMWHAYNLIANGDSVRASTIRKVQNESTTGSSTSSRVRTMLTISVESIDFDTQACVLRLKGRNIQENQYVKLGAYHTLDLELNRKFDLSKSEWDSISLDRIETACNIEKTADVAAVMMQEGLANIILITASMSLVRTKIEQNIPRKRRGDVKQHEKALVRFYESVMQGILRHINFDVVKCILLASPGFVKDKFFEYMYAEAVKTDNKVLFENKSKFMLVHSSSGFKHSLKEILADPVVMTRMQDTKALGEVKVLDQFYSILSSDPSRAFYGYRHVAVANESQAVETLLIADSLFRNPDISERKKYVALVDSVRENGGEVRLFSSMHVSGEQLGQLTGVAAILRFPMGELEDLDEDEDEGEGGGG</sequence>
<dbReference type="InterPro" id="IPR005142">
    <property type="entry name" value="eRF1_3"/>
</dbReference>
<dbReference type="SUPFAM" id="SSF55315">
    <property type="entry name" value="L30e-like"/>
    <property type="match status" value="1"/>
</dbReference>
<evidence type="ECO:0000256" key="5">
    <source>
        <dbReference type="ARBA" id="ARBA00022723"/>
    </source>
</evidence>
<dbReference type="FunFam" id="3.30.1330.30:FF:000008">
    <property type="entry name" value="Protein pelota homolog"/>
    <property type="match status" value="1"/>
</dbReference>
<evidence type="ECO:0000259" key="7">
    <source>
        <dbReference type="SMART" id="SM01194"/>
    </source>
</evidence>
<dbReference type="Pfam" id="PF03464">
    <property type="entry name" value="eRF1_2"/>
    <property type="match status" value="1"/>
</dbReference>
<dbReference type="InterPro" id="IPR004405">
    <property type="entry name" value="TF_pelota"/>
</dbReference>
<dbReference type="EMBL" id="HBUF01352444">
    <property type="protein sequence ID" value="CAG6714935.1"/>
    <property type="molecule type" value="Transcribed_RNA"/>
</dbReference>
<organism evidence="8">
    <name type="scientific">Cacopsylla melanoneura</name>
    <dbReference type="NCBI Taxonomy" id="428564"/>
    <lineage>
        <taxon>Eukaryota</taxon>
        <taxon>Metazoa</taxon>
        <taxon>Ecdysozoa</taxon>
        <taxon>Arthropoda</taxon>
        <taxon>Hexapoda</taxon>
        <taxon>Insecta</taxon>
        <taxon>Pterygota</taxon>
        <taxon>Neoptera</taxon>
        <taxon>Paraneoptera</taxon>
        <taxon>Hemiptera</taxon>
        <taxon>Sternorrhyncha</taxon>
        <taxon>Psylloidea</taxon>
        <taxon>Psyllidae</taxon>
        <taxon>Psyllinae</taxon>
        <taxon>Cacopsylla</taxon>
    </lineage>
</organism>
<evidence type="ECO:0000256" key="4">
    <source>
        <dbReference type="ARBA" id="ARBA00022490"/>
    </source>
</evidence>
<dbReference type="EMBL" id="HBUF01014252">
    <property type="protein sequence ID" value="CAG6609157.1"/>
    <property type="molecule type" value="Transcribed_RNA"/>
</dbReference>
<dbReference type="PANTHER" id="PTHR10853">
    <property type="entry name" value="PELOTA"/>
    <property type="match status" value="1"/>
</dbReference>
<dbReference type="PANTHER" id="PTHR10853:SF0">
    <property type="entry name" value="PROTEIN PELOTA HOMOLOG"/>
    <property type="match status" value="1"/>
</dbReference>
<dbReference type="InterPro" id="IPR029064">
    <property type="entry name" value="Ribosomal_eL30-like_sf"/>
</dbReference>
<dbReference type="FunFam" id="2.30.30.870:FF:000001">
    <property type="entry name" value="Protein pelota homolog"/>
    <property type="match status" value="1"/>
</dbReference>
<accession>A0A8D8V259</accession>
<comment type="cofactor">
    <cofactor evidence="1 6">
        <name>a divalent metal cation</name>
        <dbReference type="ChEBI" id="CHEBI:60240"/>
    </cofactor>
</comment>
<keyword evidence="4 6" id="KW-0963">Cytoplasm</keyword>
<dbReference type="EMBL" id="HBUF01352448">
    <property type="protein sequence ID" value="CAG6714939.1"/>
    <property type="molecule type" value="Transcribed_RNA"/>
</dbReference>
<dbReference type="InterPro" id="IPR058547">
    <property type="entry name" value="Pelota_N"/>
</dbReference>
<comment type="similarity">
    <text evidence="3 6">Belongs to the eukaryotic release factor 1 family. Pelota subfamily.</text>
</comment>
<dbReference type="FunFam" id="3.30.420.60:FF:000002">
    <property type="entry name" value="Protein pelota homolog"/>
    <property type="match status" value="1"/>
</dbReference>
<dbReference type="Pfam" id="PF03465">
    <property type="entry name" value="eRF1_3"/>
    <property type="match status" value="1"/>
</dbReference>
<evidence type="ECO:0000256" key="2">
    <source>
        <dbReference type="ARBA" id="ARBA00004496"/>
    </source>
</evidence>
<dbReference type="SMART" id="SM01194">
    <property type="entry name" value="eRF1_1"/>
    <property type="match status" value="1"/>
</dbReference>
<dbReference type="EMBL" id="HBUF01676397">
    <property type="protein sequence ID" value="CAG6791483.1"/>
    <property type="molecule type" value="Transcribed_RNA"/>
</dbReference>
<dbReference type="EMBL" id="HBUF01352446">
    <property type="protein sequence ID" value="CAG6714937.1"/>
    <property type="molecule type" value="Transcribed_RNA"/>
</dbReference>
<dbReference type="GO" id="GO:0071025">
    <property type="term" value="P:RNA surveillance"/>
    <property type="evidence" value="ECO:0007669"/>
    <property type="project" value="InterPro"/>
</dbReference>
<dbReference type="AlphaFoldDB" id="A0A8D8V259"/>
<protein>
    <recommendedName>
        <fullName evidence="6">Protein pelota homolog</fullName>
    </recommendedName>
</protein>
<dbReference type="InterPro" id="IPR042226">
    <property type="entry name" value="eFR1_2_sf"/>
</dbReference>
<dbReference type="GO" id="GO:0070481">
    <property type="term" value="P:nuclear-transcribed mRNA catabolic process, non-stop decay"/>
    <property type="evidence" value="ECO:0007669"/>
    <property type="project" value="InterPro"/>
</dbReference>
<dbReference type="InterPro" id="IPR038069">
    <property type="entry name" value="Pelota/DOM34_N"/>
</dbReference>
<dbReference type="GO" id="GO:0032790">
    <property type="term" value="P:ribosome disassembly"/>
    <property type="evidence" value="ECO:0007669"/>
    <property type="project" value="TreeGrafter"/>
</dbReference>
<evidence type="ECO:0000313" key="8">
    <source>
        <dbReference type="EMBL" id="CAG6714937.1"/>
    </source>
</evidence>
<name>A0A8D8V259_9HEMI</name>